<dbReference type="Gene3D" id="1.10.10.10">
    <property type="entry name" value="Winged helix-like DNA-binding domain superfamily/Winged helix DNA-binding domain"/>
    <property type="match status" value="1"/>
</dbReference>
<dbReference type="PANTHER" id="PTHR44846">
    <property type="entry name" value="MANNOSYL-D-GLYCERATE TRANSPORT/METABOLISM SYSTEM REPRESSOR MNGR-RELATED"/>
    <property type="match status" value="1"/>
</dbReference>
<dbReference type="Proteomes" id="UP000653358">
    <property type="component" value="Unassembled WGS sequence"/>
</dbReference>
<reference evidence="5 6" key="1">
    <citation type="journal article" date="2020" name="mSystems">
        <title>Defining Genomic and Predicted Metabolic Features of the Acetobacterium Genus.</title>
        <authorList>
            <person name="Ross D.E."/>
            <person name="Marshall C.W."/>
            <person name="Gulliver D."/>
            <person name="May H.D."/>
            <person name="Norman R.S."/>
        </authorList>
    </citation>
    <scope>NUCLEOTIDE SEQUENCE [LARGE SCALE GENOMIC DNA]</scope>
    <source>
        <strain evidence="5 6">DSM 9173</strain>
    </source>
</reference>
<keyword evidence="2" id="KW-0238">DNA-binding</keyword>
<protein>
    <submittedName>
        <fullName evidence="5">GntR family transcriptional regulator</fullName>
    </submittedName>
</protein>
<evidence type="ECO:0000256" key="3">
    <source>
        <dbReference type="ARBA" id="ARBA00023163"/>
    </source>
</evidence>
<dbReference type="CDD" id="cd07377">
    <property type="entry name" value="WHTH_GntR"/>
    <property type="match status" value="1"/>
</dbReference>
<dbReference type="RefSeq" id="WP_148603833.1">
    <property type="nucleotide sequence ID" value="NZ_RXYB01000011.1"/>
</dbReference>
<proteinExistence type="predicted"/>
<dbReference type="EMBL" id="WJBB01000014">
    <property type="protein sequence ID" value="MBC3797650.1"/>
    <property type="molecule type" value="Genomic_DNA"/>
</dbReference>
<gene>
    <name evidence="5" type="ORF">GH807_11400</name>
</gene>
<sequence length="239" mass="28197">MKQQIYQVIQEDIIKKIRNNTLRPGDKLPTESEFCEIYDTSKSSVKKALNRLVNNGYLYAVQRVGYYVNIPKYNNYILSFDPMELFYQGEKIDQIKLEQISETDTYDFRDDSDPKKAKILCLPELYSVGNVAVALSLTKFFYRKALFLKNKSTLTQSPDHNQIRELLKIFTHNRKITIYGKDSPIFIDKLLKLPSQTPLFVVEESFYDRYEKLFGKRTIYYRKEYIKLLGVSDKNNIML</sequence>
<dbReference type="SUPFAM" id="SSF46785">
    <property type="entry name" value="Winged helix' DNA-binding domain"/>
    <property type="match status" value="1"/>
</dbReference>
<dbReference type="InterPro" id="IPR036390">
    <property type="entry name" value="WH_DNA-bd_sf"/>
</dbReference>
<organism evidence="5 6">
    <name type="scientific">Acetobacterium tundrae</name>
    <dbReference type="NCBI Taxonomy" id="132932"/>
    <lineage>
        <taxon>Bacteria</taxon>
        <taxon>Bacillati</taxon>
        <taxon>Bacillota</taxon>
        <taxon>Clostridia</taxon>
        <taxon>Eubacteriales</taxon>
        <taxon>Eubacteriaceae</taxon>
        <taxon>Acetobacterium</taxon>
    </lineage>
</organism>
<dbReference type="InterPro" id="IPR036388">
    <property type="entry name" value="WH-like_DNA-bd_sf"/>
</dbReference>
<dbReference type="InterPro" id="IPR050679">
    <property type="entry name" value="Bact_HTH_transcr_reg"/>
</dbReference>
<dbReference type="SUPFAM" id="SSF64288">
    <property type="entry name" value="Chorismate lyase-like"/>
    <property type="match status" value="1"/>
</dbReference>
<name>A0ABR6WNB5_9FIRM</name>
<evidence type="ECO:0000256" key="1">
    <source>
        <dbReference type="ARBA" id="ARBA00023015"/>
    </source>
</evidence>
<dbReference type="PROSITE" id="PS50949">
    <property type="entry name" value="HTH_GNTR"/>
    <property type="match status" value="1"/>
</dbReference>
<accession>A0ABR6WNB5</accession>
<dbReference type="Pfam" id="PF00392">
    <property type="entry name" value="GntR"/>
    <property type="match status" value="1"/>
</dbReference>
<dbReference type="InterPro" id="IPR000524">
    <property type="entry name" value="Tscrpt_reg_HTH_GntR"/>
</dbReference>
<evidence type="ECO:0000313" key="6">
    <source>
        <dbReference type="Proteomes" id="UP000653358"/>
    </source>
</evidence>
<evidence type="ECO:0000259" key="4">
    <source>
        <dbReference type="PROSITE" id="PS50949"/>
    </source>
</evidence>
<keyword evidence="6" id="KW-1185">Reference proteome</keyword>
<keyword evidence="1" id="KW-0805">Transcription regulation</keyword>
<dbReference type="InterPro" id="IPR028978">
    <property type="entry name" value="Chorismate_lyase_/UTRA_dom_sf"/>
</dbReference>
<dbReference type="PANTHER" id="PTHR44846:SF1">
    <property type="entry name" value="MANNOSYL-D-GLYCERATE TRANSPORT_METABOLISM SYSTEM REPRESSOR MNGR-RELATED"/>
    <property type="match status" value="1"/>
</dbReference>
<feature type="domain" description="HTH gntR-type" evidence="4">
    <location>
        <begin position="3"/>
        <end position="71"/>
    </location>
</feature>
<evidence type="ECO:0000256" key="2">
    <source>
        <dbReference type="ARBA" id="ARBA00023125"/>
    </source>
</evidence>
<comment type="caution">
    <text evidence="5">The sequence shown here is derived from an EMBL/GenBank/DDBJ whole genome shotgun (WGS) entry which is preliminary data.</text>
</comment>
<keyword evidence="3" id="KW-0804">Transcription</keyword>
<evidence type="ECO:0000313" key="5">
    <source>
        <dbReference type="EMBL" id="MBC3797650.1"/>
    </source>
</evidence>
<dbReference type="SMART" id="SM00345">
    <property type="entry name" value="HTH_GNTR"/>
    <property type="match status" value="1"/>
</dbReference>